<dbReference type="SUPFAM" id="SSF50998">
    <property type="entry name" value="Quinoprotein alcohol dehydrogenase-like"/>
    <property type="match status" value="1"/>
</dbReference>
<gene>
    <name evidence="2" type="ORF">SAMN05192551_106157</name>
</gene>
<evidence type="ECO:0000256" key="1">
    <source>
        <dbReference type="SAM" id="Phobius"/>
    </source>
</evidence>
<feature type="transmembrane region" description="Helical" evidence="1">
    <location>
        <begin position="251"/>
        <end position="272"/>
    </location>
</feature>
<evidence type="ECO:0000313" key="2">
    <source>
        <dbReference type="EMBL" id="SFI10310.1"/>
    </source>
</evidence>
<sequence>MNTKKDLATGKWELWRRLLLLLCCALAAWCYMYVSTTPLLRVHNAQMERRQEREITGQFVTEWQRHLAVLPLEEYAAVIAGENLVFVEGLEWELFIRKITEQNGINHSKIAPRFFFGTEEEPLRKAWMQAANPQDPVFIEYIEADGSKDYLQVTYMTFTNDDFMIGGIGGSYNTPPDNLLYPIRSMAYVFMVVGILLYVKIPKPKRYADSMYYSSWKNVLLDIMAVVLFTMFFALPLFITGGSVQSLALMMPLVIVFWGMAILCSSLMYIAAWNASFSMEVKEDQLLMASYRGGDRILYQDIAFVQPAEKRYPRWFKWLMFFAMLGSKGSMAPVMTSHWINSAGVQSQGLRIHMKNGKRIDFWLMDQMGNPVFSGVEKLINSLSGADIPCREEVVTDRSLTHVPGGVGFWDKKPVIVPYMATCTLFLLVMISSLYVSRTAMVSEIPYTEDRVSIEKQTTYPEFAGVPLNIGEKEWVRHFGAEGVERGVVLKQIPEGGYMISGVSNSGNYTRPASYLIQTDEEGNLMWEERYPTPGKDSINQGMIITQNGHFLLTGNEGDYRGRSIFVKKVSREGEEQWHRHDSSEENSGGVDLWEHPDGDLLVLLNSGTLANLKRMDPQGNIIWEKPIGIDNKKSSASKIVSLSEEHFLISGSVVKETDAFWKAAIMMVDINGDTLWQREYGGDGDDRILDAALLDDGSMAFIGFTHVDSGLFRSVSLLITDVEGKEERNKSYPIPNYHGTGTAIIGLGDGKMAILVNVNKHSTTHDFALIAILDRQGNIVSAHRLDADGDVRGSDMILSSDGAILITGRSDGQDMFGSTNAFLMKMSY</sequence>
<keyword evidence="1" id="KW-0812">Transmembrane</keyword>
<dbReference type="InterPro" id="IPR011047">
    <property type="entry name" value="Quinoprotein_ADH-like_sf"/>
</dbReference>
<dbReference type="PANTHER" id="PTHR42754">
    <property type="entry name" value="ENDOGLUCANASE"/>
    <property type="match status" value="1"/>
</dbReference>
<evidence type="ECO:0008006" key="4">
    <source>
        <dbReference type="Google" id="ProtNLM"/>
    </source>
</evidence>
<dbReference type="AlphaFoldDB" id="A0A1I3FGI2"/>
<feature type="transmembrane region" description="Helical" evidence="1">
    <location>
        <begin position="219"/>
        <end position="239"/>
    </location>
</feature>
<protein>
    <recommendedName>
        <fullName evidence="4">PQQ-like domain-containing protein</fullName>
    </recommendedName>
</protein>
<feature type="transmembrane region" description="Helical" evidence="1">
    <location>
        <begin position="416"/>
        <end position="436"/>
    </location>
</feature>
<name>A0A1I3FGI2_9FIRM</name>
<dbReference type="PANTHER" id="PTHR42754:SF1">
    <property type="entry name" value="LIPOPROTEIN"/>
    <property type="match status" value="1"/>
</dbReference>
<organism evidence="2 3">
    <name type="scientific">Tindallia magadiensis</name>
    <dbReference type="NCBI Taxonomy" id="69895"/>
    <lineage>
        <taxon>Bacteria</taxon>
        <taxon>Bacillati</taxon>
        <taxon>Bacillota</taxon>
        <taxon>Clostridia</taxon>
        <taxon>Peptostreptococcales</taxon>
        <taxon>Tindalliaceae</taxon>
        <taxon>Tindallia</taxon>
    </lineage>
</organism>
<keyword evidence="1" id="KW-1133">Transmembrane helix</keyword>
<keyword evidence="3" id="KW-1185">Reference proteome</keyword>
<dbReference type="Proteomes" id="UP000199287">
    <property type="component" value="Unassembled WGS sequence"/>
</dbReference>
<proteinExistence type="predicted"/>
<keyword evidence="1" id="KW-0472">Membrane</keyword>
<dbReference type="RefSeq" id="WP_093372558.1">
    <property type="nucleotide sequence ID" value="NZ_FOQA01000006.1"/>
</dbReference>
<feature type="transmembrane region" description="Helical" evidence="1">
    <location>
        <begin position="179"/>
        <end position="199"/>
    </location>
</feature>
<reference evidence="3" key="1">
    <citation type="submission" date="2016-10" db="EMBL/GenBank/DDBJ databases">
        <authorList>
            <person name="Varghese N."/>
            <person name="Submissions S."/>
        </authorList>
    </citation>
    <scope>NUCLEOTIDE SEQUENCE [LARGE SCALE GENOMIC DNA]</scope>
    <source>
        <strain evidence="3">Z-7934</strain>
    </source>
</reference>
<evidence type="ECO:0000313" key="3">
    <source>
        <dbReference type="Proteomes" id="UP000199287"/>
    </source>
</evidence>
<dbReference type="EMBL" id="FOQA01000006">
    <property type="protein sequence ID" value="SFI10310.1"/>
    <property type="molecule type" value="Genomic_DNA"/>
</dbReference>
<dbReference type="OrthoDB" id="9811934at2"/>
<dbReference type="STRING" id="69895.SAMN05192551_106157"/>
<accession>A0A1I3FGI2</accession>
<feature type="transmembrane region" description="Helical" evidence="1">
    <location>
        <begin position="318"/>
        <end position="340"/>
    </location>
</feature>